<feature type="compositionally biased region" description="Basic and acidic residues" evidence="1">
    <location>
        <begin position="92"/>
        <end position="102"/>
    </location>
</feature>
<dbReference type="GeneID" id="19402299"/>
<organism evidence="3 4">
    <name type="scientific">Exserohilum turcicum (strain 28A)</name>
    <name type="common">Northern leaf blight fungus</name>
    <name type="synonym">Setosphaeria turcica</name>
    <dbReference type="NCBI Taxonomy" id="671987"/>
    <lineage>
        <taxon>Eukaryota</taxon>
        <taxon>Fungi</taxon>
        <taxon>Dikarya</taxon>
        <taxon>Ascomycota</taxon>
        <taxon>Pezizomycotina</taxon>
        <taxon>Dothideomycetes</taxon>
        <taxon>Pleosporomycetidae</taxon>
        <taxon>Pleosporales</taxon>
        <taxon>Pleosporineae</taxon>
        <taxon>Pleosporaceae</taxon>
        <taxon>Exserohilum</taxon>
    </lineage>
</organism>
<dbReference type="Gene3D" id="3.30.710.10">
    <property type="entry name" value="Potassium Channel Kv1.1, Chain A"/>
    <property type="match status" value="1"/>
</dbReference>
<dbReference type="RefSeq" id="XP_008026872.1">
    <property type="nucleotide sequence ID" value="XM_008028681.1"/>
</dbReference>
<evidence type="ECO:0000313" key="3">
    <source>
        <dbReference type="EMBL" id="EOA84650.1"/>
    </source>
</evidence>
<feature type="region of interest" description="Disordered" evidence="1">
    <location>
        <begin position="14"/>
        <end position="130"/>
    </location>
</feature>
<dbReference type="AlphaFoldDB" id="R0IHM2"/>
<sequence>MFLTPVFATQMVHEPTFGAPKRDPSSPTAPSVLSSASSDASFGWRKRRDSTSSNVSVSTDASSVPSVQPSPRPKHRKTLSSSSITRRLLQKRKPEQPQRKSEPPPTSAPVLSPAPVAIPPSSPPASEEKSSDLVVRCRSDVYHVDRVIMCYHSRWFARVCAVVMSPKSSKGAIDLSADDPSAVAAMMQYCYQLDYVHQLSDFDSDVSEDATLPFHVKVYMLAERYGVAGLRALALQKFKQCVAIVLNEDGKEEQLLLAIRVMYAPDRRANADDLRRVVIKLCADHVQDFIHDTGKKMSLVYQSMEEYPDFRAELFEEMGSRWRQ</sequence>
<dbReference type="Proteomes" id="UP000016935">
    <property type="component" value="Unassembled WGS sequence"/>
</dbReference>
<evidence type="ECO:0000313" key="4">
    <source>
        <dbReference type="Proteomes" id="UP000016935"/>
    </source>
</evidence>
<dbReference type="STRING" id="671987.R0IHM2"/>
<dbReference type="OrthoDB" id="6359816at2759"/>
<dbReference type="PANTHER" id="PTHR47843:SF5">
    <property type="entry name" value="BTB_POZ DOMAIN PROTEIN"/>
    <property type="match status" value="1"/>
</dbReference>
<evidence type="ECO:0000259" key="2">
    <source>
        <dbReference type="Pfam" id="PF00651"/>
    </source>
</evidence>
<dbReference type="InterPro" id="IPR011333">
    <property type="entry name" value="SKP1/BTB/POZ_sf"/>
</dbReference>
<accession>R0IHM2</accession>
<dbReference type="HOGENOM" id="CLU_842166_0_0_1"/>
<gene>
    <name evidence="3" type="ORF">SETTUDRAFT_20181</name>
</gene>
<dbReference type="PANTHER" id="PTHR47843">
    <property type="entry name" value="BTB DOMAIN-CONTAINING PROTEIN-RELATED"/>
    <property type="match status" value="1"/>
</dbReference>
<dbReference type="InterPro" id="IPR000210">
    <property type="entry name" value="BTB/POZ_dom"/>
</dbReference>
<protein>
    <recommendedName>
        <fullName evidence="2">BTB domain-containing protein</fullName>
    </recommendedName>
</protein>
<feature type="compositionally biased region" description="Low complexity" evidence="1">
    <location>
        <begin position="51"/>
        <end position="69"/>
    </location>
</feature>
<dbReference type="Pfam" id="PF00651">
    <property type="entry name" value="BTB"/>
    <property type="match status" value="1"/>
</dbReference>
<evidence type="ECO:0000256" key="1">
    <source>
        <dbReference type="SAM" id="MobiDB-lite"/>
    </source>
</evidence>
<dbReference type="eggNOG" id="ENOG502RH95">
    <property type="taxonomic scope" value="Eukaryota"/>
</dbReference>
<proteinExistence type="predicted"/>
<dbReference type="EMBL" id="KB908703">
    <property type="protein sequence ID" value="EOA84650.1"/>
    <property type="molecule type" value="Genomic_DNA"/>
</dbReference>
<name>R0IHM2_EXST2</name>
<dbReference type="SUPFAM" id="SSF54695">
    <property type="entry name" value="POZ domain"/>
    <property type="match status" value="1"/>
</dbReference>
<keyword evidence="4" id="KW-1185">Reference proteome</keyword>
<reference evidence="3 4" key="1">
    <citation type="journal article" date="2012" name="PLoS Pathog.">
        <title>Diverse lifestyles and strategies of plant pathogenesis encoded in the genomes of eighteen Dothideomycetes fungi.</title>
        <authorList>
            <person name="Ohm R.A."/>
            <person name="Feau N."/>
            <person name="Henrissat B."/>
            <person name="Schoch C.L."/>
            <person name="Horwitz B.A."/>
            <person name="Barry K.W."/>
            <person name="Condon B.J."/>
            <person name="Copeland A.C."/>
            <person name="Dhillon B."/>
            <person name="Glaser F."/>
            <person name="Hesse C.N."/>
            <person name="Kosti I."/>
            <person name="LaButti K."/>
            <person name="Lindquist E.A."/>
            <person name="Lucas S."/>
            <person name="Salamov A.A."/>
            <person name="Bradshaw R.E."/>
            <person name="Ciuffetti L."/>
            <person name="Hamelin R.C."/>
            <person name="Kema G.H.J."/>
            <person name="Lawrence C."/>
            <person name="Scott J.A."/>
            <person name="Spatafora J.W."/>
            <person name="Turgeon B.G."/>
            <person name="de Wit P.J.G.M."/>
            <person name="Zhong S."/>
            <person name="Goodwin S.B."/>
            <person name="Grigoriev I.V."/>
        </authorList>
    </citation>
    <scope>NUCLEOTIDE SEQUENCE [LARGE SCALE GENOMIC DNA]</scope>
    <source>
        <strain evidence="4">28A</strain>
    </source>
</reference>
<reference evidence="3 4" key="2">
    <citation type="journal article" date="2013" name="PLoS Genet.">
        <title>Comparative genome structure, secondary metabolite, and effector coding capacity across Cochliobolus pathogens.</title>
        <authorList>
            <person name="Condon B.J."/>
            <person name="Leng Y."/>
            <person name="Wu D."/>
            <person name="Bushley K.E."/>
            <person name="Ohm R.A."/>
            <person name="Otillar R."/>
            <person name="Martin J."/>
            <person name="Schackwitz W."/>
            <person name="Grimwood J."/>
            <person name="MohdZainudin N."/>
            <person name="Xue C."/>
            <person name="Wang R."/>
            <person name="Manning V.A."/>
            <person name="Dhillon B."/>
            <person name="Tu Z.J."/>
            <person name="Steffenson B.J."/>
            <person name="Salamov A."/>
            <person name="Sun H."/>
            <person name="Lowry S."/>
            <person name="LaButti K."/>
            <person name="Han J."/>
            <person name="Copeland A."/>
            <person name="Lindquist E."/>
            <person name="Barry K."/>
            <person name="Schmutz J."/>
            <person name="Baker S.E."/>
            <person name="Ciuffetti L.M."/>
            <person name="Grigoriev I.V."/>
            <person name="Zhong S."/>
            <person name="Turgeon B.G."/>
        </authorList>
    </citation>
    <scope>NUCLEOTIDE SEQUENCE [LARGE SCALE GENOMIC DNA]</scope>
    <source>
        <strain evidence="4">28A</strain>
    </source>
</reference>
<feature type="domain" description="BTB" evidence="2">
    <location>
        <begin position="127"/>
        <end position="192"/>
    </location>
</feature>
<feature type="compositionally biased region" description="Low complexity" evidence="1">
    <location>
        <begin position="25"/>
        <end position="41"/>
    </location>
</feature>